<comment type="caution">
    <text evidence="2">The sequence shown here is derived from an EMBL/GenBank/DDBJ whole genome shotgun (WGS) entry which is preliminary data.</text>
</comment>
<dbReference type="SUPFAM" id="SSF81383">
    <property type="entry name" value="F-box domain"/>
    <property type="match status" value="1"/>
</dbReference>
<dbReference type="InterPro" id="IPR001810">
    <property type="entry name" value="F-box_dom"/>
</dbReference>
<dbReference type="PANTHER" id="PTHR44259:SF113">
    <property type="entry name" value="OS06G0659700 PROTEIN"/>
    <property type="match status" value="1"/>
</dbReference>
<dbReference type="Gramene" id="OIT04302">
    <property type="protein sequence ID" value="OIT04302"/>
    <property type="gene ID" value="A4A49_20304"/>
</dbReference>
<evidence type="ECO:0000313" key="3">
    <source>
        <dbReference type="Proteomes" id="UP000187609"/>
    </source>
</evidence>
<protein>
    <submittedName>
        <fullName evidence="2">F-boxkelch-repeat protein</fullName>
    </submittedName>
</protein>
<evidence type="ECO:0000259" key="1">
    <source>
        <dbReference type="SMART" id="SM00256"/>
    </source>
</evidence>
<evidence type="ECO:0000313" key="2">
    <source>
        <dbReference type="EMBL" id="OIT04302.1"/>
    </source>
</evidence>
<dbReference type="Pfam" id="PF03478">
    <property type="entry name" value="Beta-prop_KIB1-4"/>
    <property type="match status" value="1"/>
</dbReference>
<keyword evidence="3" id="KW-1185">Reference proteome</keyword>
<gene>
    <name evidence="2" type="ORF">A4A49_20304</name>
</gene>
<dbReference type="SMART" id="SM00256">
    <property type="entry name" value="FBOX"/>
    <property type="match status" value="1"/>
</dbReference>
<dbReference type="OrthoDB" id="642536at2759"/>
<dbReference type="Gene3D" id="1.20.1280.50">
    <property type="match status" value="1"/>
</dbReference>
<organism evidence="2 3">
    <name type="scientific">Nicotiana attenuata</name>
    <name type="common">Coyote tobacco</name>
    <dbReference type="NCBI Taxonomy" id="49451"/>
    <lineage>
        <taxon>Eukaryota</taxon>
        <taxon>Viridiplantae</taxon>
        <taxon>Streptophyta</taxon>
        <taxon>Embryophyta</taxon>
        <taxon>Tracheophyta</taxon>
        <taxon>Spermatophyta</taxon>
        <taxon>Magnoliopsida</taxon>
        <taxon>eudicotyledons</taxon>
        <taxon>Gunneridae</taxon>
        <taxon>Pentapetalae</taxon>
        <taxon>asterids</taxon>
        <taxon>lamiids</taxon>
        <taxon>Solanales</taxon>
        <taxon>Solanaceae</taxon>
        <taxon>Nicotianoideae</taxon>
        <taxon>Nicotianeae</taxon>
        <taxon>Nicotiana</taxon>
    </lineage>
</organism>
<dbReference type="InterPro" id="IPR050942">
    <property type="entry name" value="F-box_BR-signaling"/>
</dbReference>
<dbReference type="STRING" id="49451.A0A1J6IHE4"/>
<proteinExistence type="predicted"/>
<name>A0A1J6IHE4_NICAT</name>
<dbReference type="Pfam" id="PF00646">
    <property type="entry name" value="F-box"/>
    <property type="match status" value="1"/>
</dbReference>
<accession>A0A1J6IHE4</accession>
<reference evidence="2" key="1">
    <citation type="submission" date="2016-11" db="EMBL/GenBank/DDBJ databases">
        <title>The genome of Nicotiana attenuata.</title>
        <authorList>
            <person name="Xu S."/>
            <person name="Brockmoeller T."/>
            <person name="Gaquerel E."/>
            <person name="Navarro A."/>
            <person name="Kuhl H."/>
            <person name="Gase K."/>
            <person name="Ling Z."/>
            <person name="Zhou W."/>
            <person name="Kreitzer C."/>
            <person name="Stanke M."/>
            <person name="Tang H."/>
            <person name="Lyons E."/>
            <person name="Pandey P."/>
            <person name="Pandey S.P."/>
            <person name="Timmermann B."/>
            <person name="Baldwin I.T."/>
        </authorList>
    </citation>
    <scope>NUCLEOTIDE SEQUENCE [LARGE SCALE GENOMIC DNA]</scope>
    <source>
        <strain evidence="2">UT</strain>
    </source>
</reference>
<dbReference type="InterPro" id="IPR036047">
    <property type="entry name" value="F-box-like_dom_sf"/>
</dbReference>
<feature type="domain" description="F-box" evidence="1">
    <location>
        <begin position="7"/>
        <end position="50"/>
    </location>
</feature>
<dbReference type="InterPro" id="IPR005174">
    <property type="entry name" value="KIB1-4_b-propeller"/>
</dbReference>
<sequence>MAGWSALPYDLIESIANLLNAAEDFLSFSSVCRSWRLVCKSKNWHPGFQLPWLMLGEMQTNKGSMRQFLSMCKFKFHYLPFPETQDFRCWGACQESVITINPRFEVRLVNPFTHACINLPSITALNIQGAAKDCWFSVIHKAKYFKIQNEYMVFIIYGPRSEVAFTRSGDSRWSLVQSLIPARFVDVVCFKDQIMALSIVGTLFSLETNGVDTPRMLCVSSPPQQEKSWQKMYLVESSGDLLILFSYPNGNMVNRFRAYRFDISKREWMRLEDLGTNVLLVDTDICTSLPACDYLQRNCIYFVHDNLDSLLASGPRCMGNYMSVYNLKENYTDFMNLGNDNSFRYISATWVLPSLW</sequence>
<dbReference type="EMBL" id="MJEQ01037185">
    <property type="protein sequence ID" value="OIT04302.1"/>
    <property type="molecule type" value="Genomic_DNA"/>
</dbReference>
<dbReference type="PANTHER" id="PTHR44259">
    <property type="entry name" value="OS07G0183000 PROTEIN-RELATED"/>
    <property type="match status" value="1"/>
</dbReference>
<dbReference type="KEGG" id="nau:109223231"/>
<dbReference type="Proteomes" id="UP000187609">
    <property type="component" value="Unassembled WGS sequence"/>
</dbReference>
<dbReference type="OMA" id="THACINL"/>
<dbReference type="AlphaFoldDB" id="A0A1J6IHE4"/>